<accession>A0ABD3WMF0</accession>
<protein>
    <submittedName>
        <fullName evidence="2">Uncharacterized protein</fullName>
    </submittedName>
</protein>
<name>A0ABD3WMF0_SINWO</name>
<proteinExistence type="predicted"/>
<feature type="compositionally biased region" description="Basic and acidic residues" evidence="1">
    <location>
        <begin position="256"/>
        <end position="275"/>
    </location>
</feature>
<feature type="region of interest" description="Disordered" evidence="1">
    <location>
        <begin position="243"/>
        <end position="275"/>
    </location>
</feature>
<evidence type="ECO:0000313" key="3">
    <source>
        <dbReference type="Proteomes" id="UP001634394"/>
    </source>
</evidence>
<feature type="compositionally biased region" description="Basic and acidic residues" evidence="1">
    <location>
        <begin position="168"/>
        <end position="195"/>
    </location>
</feature>
<organism evidence="2 3">
    <name type="scientific">Sinanodonta woodiana</name>
    <name type="common">Chinese pond mussel</name>
    <name type="synonym">Anodonta woodiana</name>
    <dbReference type="NCBI Taxonomy" id="1069815"/>
    <lineage>
        <taxon>Eukaryota</taxon>
        <taxon>Metazoa</taxon>
        <taxon>Spiralia</taxon>
        <taxon>Lophotrochozoa</taxon>
        <taxon>Mollusca</taxon>
        <taxon>Bivalvia</taxon>
        <taxon>Autobranchia</taxon>
        <taxon>Heteroconchia</taxon>
        <taxon>Palaeoheterodonta</taxon>
        <taxon>Unionida</taxon>
        <taxon>Unionoidea</taxon>
        <taxon>Unionidae</taxon>
        <taxon>Unioninae</taxon>
        <taxon>Sinanodonta</taxon>
    </lineage>
</organism>
<feature type="compositionally biased region" description="Basic and acidic residues" evidence="1">
    <location>
        <begin position="451"/>
        <end position="462"/>
    </location>
</feature>
<reference evidence="2 3" key="1">
    <citation type="submission" date="2024-11" db="EMBL/GenBank/DDBJ databases">
        <title>Chromosome-level genome assembly of the freshwater bivalve Anodonta woodiana.</title>
        <authorList>
            <person name="Chen X."/>
        </authorList>
    </citation>
    <scope>NUCLEOTIDE SEQUENCE [LARGE SCALE GENOMIC DNA]</scope>
    <source>
        <strain evidence="2">MN2024</strain>
        <tissue evidence="2">Gills</tissue>
    </source>
</reference>
<feature type="region of interest" description="Disordered" evidence="1">
    <location>
        <begin position="22"/>
        <end position="72"/>
    </location>
</feature>
<feature type="compositionally biased region" description="Polar residues" evidence="1">
    <location>
        <begin position="464"/>
        <end position="474"/>
    </location>
</feature>
<keyword evidence="3" id="KW-1185">Reference proteome</keyword>
<feature type="region of interest" description="Disordered" evidence="1">
    <location>
        <begin position="451"/>
        <end position="482"/>
    </location>
</feature>
<evidence type="ECO:0000313" key="2">
    <source>
        <dbReference type="EMBL" id="KAL3873922.1"/>
    </source>
</evidence>
<dbReference type="EMBL" id="JBJQND010000006">
    <property type="protein sequence ID" value="KAL3873922.1"/>
    <property type="molecule type" value="Genomic_DNA"/>
</dbReference>
<feature type="compositionally biased region" description="Basic and acidic residues" evidence="1">
    <location>
        <begin position="63"/>
        <end position="72"/>
    </location>
</feature>
<feature type="compositionally biased region" description="Polar residues" evidence="1">
    <location>
        <begin position="33"/>
        <end position="62"/>
    </location>
</feature>
<sequence length="572" mass="64743">MSSLTTPYLIITEAKIDKPTEVQTYKGSRKKTVPNSLAPSATNTEINNVTRENPESQNSVTPSKHENKREKTKMEFIKYKLEKSREKYREKKRMQEERGLRCGTTWQGRDVTSYLNRSVSDLGSLRPRRESDDFTYVYFVVADEKSPTSDSFMQEQIFSSSDKQRRHYIAESNKRKKARENDNAKIKSVSHDLRLKSNPQNTDSEVKSEKLSQTPNAVDKTTEGQKKVSHIVFPFDIISKPKNSTTVPVTTGSSLKLEDNTDARSSEEEKMREHGENYNSEIGYIEGRPKNSSYTVKTFELPFISPNQKVKTKLMNKLKKSDEQKSSKKEVTCAEPIPVSRGKTFVVRELGTENLETLRMGSRSKTMSDIDIDAKKSYCQKIQNEPSVVLPKLRKMGLPLTLPKIDIVSKVCVDMVKNMIKCYLHDPKTTSRQAQRASKLLAHLQAQELEKEKQSFERKEDDTITSASSPSQRTIKPASREANILPQSDRTLASLSEETLEKHIASVKIKFKSKDDDATAEGQSFSRHTGVAAVENRHKGDANVVPVAPTYFKMSPPGLSRENTELTIGLKS</sequence>
<gene>
    <name evidence="2" type="ORF">ACJMK2_036999</name>
</gene>
<comment type="caution">
    <text evidence="2">The sequence shown here is derived from an EMBL/GenBank/DDBJ whole genome shotgun (WGS) entry which is preliminary data.</text>
</comment>
<evidence type="ECO:0000256" key="1">
    <source>
        <dbReference type="SAM" id="MobiDB-lite"/>
    </source>
</evidence>
<feature type="region of interest" description="Disordered" evidence="1">
    <location>
        <begin position="158"/>
        <end position="225"/>
    </location>
</feature>
<dbReference type="Proteomes" id="UP001634394">
    <property type="component" value="Unassembled WGS sequence"/>
</dbReference>
<feature type="compositionally biased region" description="Polar residues" evidence="1">
    <location>
        <begin position="243"/>
        <end position="254"/>
    </location>
</feature>
<dbReference type="AlphaFoldDB" id="A0ABD3WMF0"/>